<keyword evidence="2" id="KW-1185">Reference proteome</keyword>
<reference evidence="1" key="1">
    <citation type="journal article" date="2014" name="Nucleic Acids Res.">
        <title>The evolutionary dynamics of variant antigen genes in Babesia reveal a history of genomic innovation underlying host-parasite interaction.</title>
        <authorList>
            <person name="Jackson A.P."/>
            <person name="Otto T.D."/>
            <person name="Darby A."/>
            <person name="Ramaprasad A."/>
            <person name="Xia D."/>
            <person name="Echaide I.E."/>
            <person name="Farber M."/>
            <person name="Gahlot S."/>
            <person name="Gamble J."/>
            <person name="Gupta D."/>
            <person name="Gupta Y."/>
            <person name="Jackson L."/>
            <person name="Malandrin L."/>
            <person name="Malas T.B."/>
            <person name="Moussa E."/>
            <person name="Nair M."/>
            <person name="Reid A.J."/>
            <person name="Sanders M."/>
            <person name="Sharma J."/>
            <person name="Tracey A."/>
            <person name="Quail M.A."/>
            <person name="Weir W."/>
            <person name="Wastling J.M."/>
            <person name="Hall N."/>
            <person name="Willadsen P."/>
            <person name="Lingelbach K."/>
            <person name="Shiels B."/>
            <person name="Tait A."/>
            <person name="Berriman M."/>
            <person name="Allred D.R."/>
            <person name="Pain A."/>
        </authorList>
    </citation>
    <scope>NUCLEOTIDE SEQUENCE</scope>
    <source>
        <strain evidence="1">1802A</strain>
    </source>
</reference>
<name>A0AAD9GJR0_BABDI</name>
<dbReference type="EMBL" id="JAHBMH010000007">
    <property type="protein sequence ID" value="KAK1939824.1"/>
    <property type="molecule type" value="Genomic_DNA"/>
</dbReference>
<evidence type="ECO:0000313" key="2">
    <source>
        <dbReference type="Proteomes" id="UP001195914"/>
    </source>
</evidence>
<dbReference type="Proteomes" id="UP001195914">
    <property type="component" value="Unassembled WGS sequence"/>
</dbReference>
<protein>
    <recommendedName>
        <fullName evidence="3">Thioredoxin domain-containing protein</fullName>
    </recommendedName>
</protein>
<organism evidence="1 2">
    <name type="scientific">Babesia divergens</name>
    <dbReference type="NCBI Taxonomy" id="32595"/>
    <lineage>
        <taxon>Eukaryota</taxon>
        <taxon>Sar</taxon>
        <taxon>Alveolata</taxon>
        <taxon>Apicomplexa</taxon>
        <taxon>Aconoidasida</taxon>
        <taxon>Piroplasmida</taxon>
        <taxon>Babesiidae</taxon>
        <taxon>Babesia</taxon>
    </lineage>
</organism>
<accession>A0AAD9GJR0</accession>
<evidence type="ECO:0000313" key="1">
    <source>
        <dbReference type="EMBL" id="KAK1939824.1"/>
    </source>
</evidence>
<comment type="caution">
    <text evidence="1">The sequence shown here is derived from an EMBL/GenBank/DDBJ whole genome shotgun (WGS) entry which is preliminary data.</text>
</comment>
<reference evidence="1" key="2">
    <citation type="submission" date="2021-05" db="EMBL/GenBank/DDBJ databases">
        <authorList>
            <person name="Pain A."/>
        </authorList>
    </citation>
    <scope>NUCLEOTIDE SEQUENCE</scope>
    <source>
        <strain evidence="1">1802A</strain>
    </source>
</reference>
<dbReference type="AlphaFoldDB" id="A0AAD9GJR0"/>
<proteinExistence type="predicted"/>
<gene>
    <name evidence="1" type="ORF">X943_003697</name>
</gene>
<sequence length="457" mass="51613">MLYVSRFKLLWVKLPSHQLLKSESMLLHLYSDLAIKSGTSAKFLAGLVNDPVVQGIVKEHKIRCYTEDVKQLHPEDLHRLGITTAPIVVGIHDGRSVGACTGASDLSDATDLCRRLVAVQNPTSDPSEEAFYSAIDAQTRAIISESTKEDALASLSHLKKGYIQRLEVDDKLRRLFALAQLHLYNPTSQRNTSCRDAAAIHVLEAHLHKINYIIAKISEANVDGIIAWYNSHVSPDTLQLESAKFHMTSHKDNGNANGLNQEYAFNMHQEAGQYGTSGVTHVSKLLKEFVEENQYGCVISSERTTDITRAMFLKVWIMQNISVALYFKECVTESLNMAVEAYECLVAMLKKDLISLREFEQHEIGRIIELLFDALPYNHPAVLGARASLETVDGPRLLNRIPEGSRPLGGPVSKRRGFRGRYLWHGPDYRPKKYKPKDPEQYLNEWRYQPDRNLPTF</sequence>
<evidence type="ECO:0008006" key="3">
    <source>
        <dbReference type="Google" id="ProtNLM"/>
    </source>
</evidence>